<dbReference type="PANTHER" id="PTHR15346">
    <property type="entry name" value="DYNACTIN SUBUNIT"/>
    <property type="match status" value="1"/>
</dbReference>
<name>A0A9P4PXE6_9PEZI</name>
<evidence type="ECO:0000256" key="3">
    <source>
        <dbReference type="SAM" id="Coils"/>
    </source>
</evidence>
<feature type="coiled-coil region" evidence="3">
    <location>
        <begin position="335"/>
        <end position="362"/>
    </location>
</feature>
<dbReference type="GO" id="GO:0007017">
    <property type="term" value="P:microtubule-based process"/>
    <property type="evidence" value="ECO:0007669"/>
    <property type="project" value="InterPro"/>
</dbReference>
<keyword evidence="3" id="KW-0175">Coiled coil</keyword>
<dbReference type="AlphaFoldDB" id="A0A9P4PXE6"/>
<keyword evidence="6" id="KW-1185">Reference proteome</keyword>
<feature type="region of interest" description="Disordered" evidence="4">
    <location>
        <begin position="37"/>
        <end position="107"/>
    </location>
</feature>
<dbReference type="EMBL" id="MU003864">
    <property type="protein sequence ID" value="KAF2716702.1"/>
    <property type="molecule type" value="Genomic_DNA"/>
</dbReference>
<dbReference type="Pfam" id="PF04912">
    <property type="entry name" value="Dynamitin"/>
    <property type="match status" value="1"/>
</dbReference>
<feature type="compositionally biased region" description="Acidic residues" evidence="4">
    <location>
        <begin position="75"/>
        <end position="84"/>
    </location>
</feature>
<feature type="region of interest" description="Disordered" evidence="4">
    <location>
        <begin position="184"/>
        <end position="219"/>
    </location>
</feature>
<dbReference type="OrthoDB" id="4977at2759"/>
<evidence type="ECO:0000313" key="6">
    <source>
        <dbReference type="Proteomes" id="UP000799441"/>
    </source>
</evidence>
<comment type="caution">
    <text evidence="5">The sequence shown here is derived from an EMBL/GenBank/DDBJ whole genome shotgun (WGS) entry which is preliminary data.</text>
</comment>
<dbReference type="GO" id="GO:0005737">
    <property type="term" value="C:cytoplasm"/>
    <property type="evidence" value="ECO:0007669"/>
    <property type="project" value="UniProtKB-SubCell"/>
</dbReference>
<evidence type="ECO:0000313" key="5">
    <source>
        <dbReference type="EMBL" id="KAF2716702.1"/>
    </source>
</evidence>
<accession>A0A9P4PXE6</accession>
<feature type="region of interest" description="Disordered" evidence="4">
    <location>
        <begin position="1"/>
        <end position="22"/>
    </location>
</feature>
<comment type="subcellular location">
    <subcellularLocation>
        <location evidence="1">Cytoplasm</location>
    </subcellularLocation>
</comment>
<sequence length="400" mass="42405">MAPSSSPPPATTQASSKPTAAASTLIASGRTAYTSLASLPGYDTAPDIYESAPVPELTDDTATTRSSSYSGSSSGDDDNADEDCFSSHADGEDAEEGVEAVGGVSKRRIDAQRARTRFRGVGTGVGGRGRRREGAEVEESLEERIARLRREVEECSVLLQKGEEGGKKDGRLVGDERAELEKLVGGLEGLRTGMREKERDGTEDEDEDEEEEGEENQDVLAKVAAFDARLSSLERALGNTTMADALPSSSAAPPLLPTLTHLESQLSALASAPTSLSHLSSSLPPQPPPSSHLQDTPDPNLQSLYALLPTLTSLAPTIPALLARLKSLRTLHTGAATAATDLAEVERRQRELDAELKKWREGLEKVEGAVKEADAANGRNGRVVRGWVEGLESRAEKLGA</sequence>
<feature type="compositionally biased region" description="Pro residues" evidence="4">
    <location>
        <begin position="1"/>
        <end position="10"/>
    </location>
</feature>
<dbReference type="Proteomes" id="UP000799441">
    <property type="component" value="Unassembled WGS sequence"/>
</dbReference>
<gene>
    <name evidence="5" type="ORF">K431DRAFT_289169</name>
</gene>
<evidence type="ECO:0008006" key="7">
    <source>
        <dbReference type="Google" id="ProtNLM"/>
    </source>
</evidence>
<dbReference type="GO" id="GO:0005869">
    <property type="term" value="C:dynactin complex"/>
    <property type="evidence" value="ECO:0007669"/>
    <property type="project" value="InterPro"/>
</dbReference>
<dbReference type="InterPro" id="IPR028133">
    <property type="entry name" value="Dynamitin"/>
</dbReference>
<evidence type="ECO:0000256" key="4">
    <source>
        <dbReference type="SAM" id="MobiDB-lite"/>
    </source>
</evidence>
<protein>
    <recommendedName>
        <fullName evidence="7">Dynamitin-domain-containing protein</fullName>
    </recommendedName>
</protein>
<keyword evidence="2" id="KW-0963">Cytoplasm</keyword>
<evidence type="ECO:0000256" key="1">
    <source>
        <dbReference type="ARBA" id="ARBA00004496"/>
    </source>
</evidence>
<feature type="region of interest" description="Disordered" evidence="4">
    <location>
        <begin position="120"/>
        <end position="139"/>
    </location>
</feature>
<organism evidence="5 6">
    <name type="scientific">Polychaeton citri CBS 116435</name>
    <dbReference type="NCBI Taxonomy" id="1314669"/>
    <lineage>
        <taxon>Eukaryota</taxon>
        <taxon>Fungi</taxon>
        <taxon>Dikarya</taxon>
        <taxon>Ascomycota</taxon>
        <taxon>Pezizomycotina</taxon>
        <taxon>Dothideomycetes</taxon>
        <taxon>Dothideomycetidae</taxon>
        <taxon>Capnodiales</taxon>
        <taxon>Capnodiaceae</taxon>
        <taxon>Polychaeton</taxon>
    </lineage>
</organism>
<feature type="region of interest" description="Disordered" evidence="4">
    <location>
        <begin position="276"/>
        <end position="298"/>
    </location>
</feature>
<evidence type="ECO:0000256" key="2">
    <source>
        <dbReference type="ARBA" id="ARBA00022490"/>
    </source>
</evidence>
<proteinExistence type="predicted"/>
<feature type="compositionally biased region" description="Low complexity" evidence="4">
    <location>
        <begin position="11"/>
        <end position="22"/>
    </location>
</feature>
<reference evidence="5" key="1">
    <citation type="journal article" date="2020" name="Stud. Mycol.">
        <title>101 Dothideomycetes genomes: a test case for predicting lifestyles and emergence of pathogens.</title>
        <authorList>
            <person name="Haridas S."/>
            <person name="Albert R."/>
            <person name="Binder M."/>
            <person name="Bloem J."/>
            <person name="Labutti K."/>
            <person name="Salamov A."/>
            <person name="Andreopoulos B."/>
            <person name="Baker S."/>
            <person name="Barry K."/>
            <person name="Bills G."/>
            <person name="Bluhm B."/>
            <person name="Cannon C."/>
            <person name="Castanera R."/>
            <person name="Culley D."/>
            <person name="Daum C."/>
            <person name="Ezra D."/>
            <person name="Gonzalez J."/>
            <person name="Henrissat B."/>
            <person name="Kuo A."/>
            <person name="Liang C."/>
            <person name="Lipzen A."/>
            <person name="Lutzoni F."/>
            <person name="Magnuson J."/>
            <person name="Mondo S."/>
            <person name="Nolan M."/>
            <person name="Ohm R."/>
            <person name="Pangilinan J."/>
            <person name="Park H.-J."/>
            <person name="Ramirez L."/>
            <person name="Alfaro M."/>
            <person name="Sun H."/>
            <person name="Tritt A."/>
            <person name="Yoshinaga Y."/>
            <person name="Zwiers L.-H."/>
            <person name="Turgeon B."/>
            <person name="Goodwin S."/>
            <person name="Spatafora J."/>
            <person name="Crous P."/>
            <person name="Grigoriev I."/>
        </authorList>
    </citation>
    <scope>NUCLEOTIDE SEQUENCE</scope>
    <source>
        <strain evidence="5">CBS 116435</strain>
    </source>
</reference>
<feature type="compositionally biased region" description="Acidic residues" evidence="4">
    <location>
        <begin position="201"/>
        <end position="217"/>
    </location>
</feature>